<gene>
    <name evidence="1" type="primary">oxdC</name>
    <name evidence="1" type="ORF">NCTC9381_05693</name>
</gene>
<accession>A0A379LUA8</accession>
<evidence type="ECO:0000313" key="2">
    <source>
        <dbReference type="Proteomes" id="UP000254640"/>
    </source>
</evidence>
<dbReference type="InterPro" id="IPR014710">
    <property type="entry name" value="RmlC-like_jellyroll"/>
</dbReference>
<dbReference type="EC" id="4.1.1.2" evidence="1"/>
<protein>
    <submittedName>
        <fullName evidence="1">Oxalate decarboxylase oxdC</fullName>
        <ecNumber evidence="1">4.1.1.2</ecNumber>
    </submittedName>
</protein>
<keyword evidence="2" id="KW-1185">Reference proteome</keyword>
<sequence>MGHYIENTGKGPLRFLELFKSDYYADISLNQWLASTPPELVRQHLHLDEEFMNMLSLKKNPVVK</sequence>
<name>A0A379LUA8_ENTAG</name>
<dbReference type="AlphaFoldDB" id="A0A379LUA8"/>
<evidence type="ECO:0000313" key="1">
    <source>
        <dbReference type="EMBL" id="SUE06830.1"/>
    </source>
</evidence>
<dbReference type="InterPro" id="IPR011051">
    <property type="entry name" value="RmlC_Cupin_sf"/>
</dbReference>
<dbReference type="Gene3D" id="2.60.120.10">
    <property type="entry name" value="Jelly Rolls"/>
    <property type="match status" value="1"/>
</dbReference>
<reference evidence="1 2" key="1">
    <citation type="submission" date="2018-06" db="EMBL/GenBank/DDBJ databases">
        <authorList>
            <consortium name="Pathogen Informatics"/>
            <person name="Doyle S."/>
        </authorList>
    </citation>
    <scope>NUCLEOTIDE SEQUENCE [LARGE SCALE GENOMIC DNA]</scope>
    <source>
        <strain evidence="1 2">NCTC9381</strain>
    </source>
</reference>
<dbReference type="GO" id="GO:0046564">
    <property type="term" value="F:oxalate decarboxylase activity"/>
    <property type="evidence" value="ECO:0007669"/>
    <property type="project" value="UniProtKB-EC"/>
</dbReference>
<organism evidence="1 2">
    <name type="scientific">Enterobacter agglomerans</name>
    <name type="common">Erwinia herbicola</name>
    <name type="synonym">Pantoea agglomerans</name>
    <dbReference type="NCBI Taxonomy" id="549"/>
    <lineage>
        <taxon>Bacteria</taxon>
        <taxon>Pseudomonadati</taxon>
        <taxon>Pseudomonadota</taxon>
        <taxon>Gammaproteobacteria</taxon>
        <taxon>Enterobacterales</taxon>
        <taxon>Erwiniaceae</taxon>
        <taxon>Pantoea</taxon>
        <taxon>Pantoea agglomerans group</taxon>
    </lineage>
</organism>
<dbReference type="EMBL" id="UGSO01000002">
    <property type="protein sequence ID" value="SUE06830.1"/>
    <property type="molecule type" value="Genomic_DNA"/>
</dbReference>
<dbReference type="SUPFAM" id="SSF51182">
    <property type="entry name" value="RmlC-like cupins"/>
    <property type="match status" value="1"/>
</dbReference>
<keyword evidence="1" id="KW-0456">Lyase</keyword>
<dbReference type="Proteomes" id="UP000254640">
    <property type="component" value="Unassembled WGS sequence"/>
</dbReference>
<proteinExistence type="predicted"/>